<evidence type="ECO:0000313" key="1">
    <source>
        <dbReference type="EMBL" id="MFC4588217.1"/>
    </source>
</evidence>
<dbReference type="EMBL" id="JBHSFN010000011">
    <property type="protein sequence ID" value="MFC4588217.1"/>
    <property type="molecule type" value="Genomic_DNA"/>
</dbReference>
<organism evidence="1 2">
    <name type="scientific">Sphaerisporangium corydalis</name>
    <dbReference type="NCBI Taxonomy" id="1441875"/>
    <lineage>
        <taxon>Bacteria</taxon>
        <taxon>Bacillati</taxon>
        <taxon>Actinomycetota</taxon>
        <taxon>Actinomycetes</taxon>
        <taxon>Streptosporangiales</taxon>
        <taxon>Streptosporangiaceae</taxon>
        <taxon>Sphaerisporangium</taxon>
    </lineage>
</organism>
<dbReference type="Proteomes" id="UP001595891">
    <property type="component" value="Unassembled WGS sequence"/>
</dbReference>
<name>A0ABV9EI05_9ACTN</name>
<accession>A0ABV9EI05</accession>
<proteinExistence type="predicted"/>
<dbReference type="SUPFAM" id="SSF46785">
    <property type="entry name" value="Winged helix' DNA-binding domain"/>
    <property type="match status" value="1"/>
</dbReference>
<evidence type="ECO:0008006" key="3">
    <source>
        <dbReference type="Google" id="ProtNLM"/>
    </source>
</evidence>
<dbReference type="InterPro" id="IPR036388">
    <property type="entry name" value="WH-like_DNA-bd_sf"/>
</dbReference>
<evidence type="ECO:0000313" key="2">
    <source>
        <dbReference type="Proteomes" id="UP001595891"/>
    </source>
</evidence>
<dbReference type="InterPro" id="IPR036390">
    <property type="entry name" value="WH_DNA-bd_sf"/>
</dbReference>
<keyword evidence="2" id="KW-1185">Reference proteome</keyword>
<dbReference type="RefSeq" id="WP_262844473.1">
    <property type="nucleotide sequence ID" value="NZ_JANZYP010000029.1"/>
</dbReference>
<dbReference type="Gene3D" id="1.10.10.10">
    <property type="entry name" value="Winged helix-like DNA-binding domain superfamily/Winged helix DNA-binding domain"/>
    <property type="match status" value="1"/>
</dbReference>
<protein>
    <recommendedName>
        <fullName evidence="3">MarR family transcriptional regulator</fullName>
    </recommendedName>
</protein>
<sequence>MTNPTPKLVQWAAKVVQIGRGRDQRMIKLPRPAVAMAWLDILGQPVTLLQIDRLAPWVQRIGHVTRQEVLVWQALVSRGELPTPEAVEQEVSAQRSQVPDDLAGRTGEVVAFVTNFVARRNVGPTWQEVGATFGWSRPVVDAAIHHLAERGLLTFTETKRSLRPGPRSIVTAS</sequence>
<comment type="caution">
    <text evidence="1">The sequence shown here is derived from an EMBL/GenBank/DDBJ whole genome shotgun (WGS) entry which is preliminary data.</text>
</comment>
<reference evidence="2" key="1">
    <citation type="journal article" date="2019" name="Int. J. Syst. Evol. Microbiol.">
        <title>The Global Catalogue of Microorganisms (GCM) 10K type strain sequencing project: providing services to taxonomists for standard genome sequencing and annotation.</title>
        <authorList>
            <consortium name="The Broad Institute Genomics Platform"/>
            <consortium name="The Broad Institute Genome Sequencing Center for Infectious Disease"/>
            <person name="Wu L."/>
            <person name="Ma J."/>
        </authorList>
    </citation>
    <scope>NUCLEOTIDE SEQUENCE [LARGE SCALE GENOMIC DNA]</scope>
    <source>
        <strain evidence="2">CCUG 49560</strain>
    </source>
</reference>
<gene>
    <name evidence="1" type="ORF">ACFO8L_19165</name>
</gene>